<dbReference type="Proteomes" id="UP000748752">
    <property type="component" value="Unassembled WGS sequence"/>
</dbReference>
<feature type="region of interest" description="Disordered" evidence="2">
    <location>
        <begin position="19"/>
        <end position="47"/>
    </location>
</feature>
<dbReference type="Pfam" id="PF13148">
    <property type="entry name" value="DUF3987"/>
    <property type="match status" value="1"/>
</dbReference>
<accession>A0ABS1CPT1</accession>
<organism evidence="3 4">
    <name type="scientific">Thiohalocapsa halophila</name>
    <dbReference type="NCBI Taxonomy" id="69359"/>
    <lineage>
        <taxon>Bacteria</taxon>
        <taxon>Pseudomonadati</taxon>
        <taxon>Pseudomonadota</taxon>
        <taxon>Gammaproteobacteria</taxon>
        <taxon>Chromatiales</taxon>
        <taxon>Chromatiaceae</taxon>
        <taxon>Thiohalocapsa</taxon>
    </lineage>
</organism>
<protein>
    <recommendedName>
        <fullName evidence="5">DUF3987 domain-containing protein</fullName>
    </recommendedName>
</protein>
<evidence type="ECO:0000256" key="2">
    <source>
        <dbReference type="SAM" id="MobiDB-lite"/>
    </source>
</evidence>
<gene>
    <name evidence="3" type="ORF">CKO31_25110</name>
</gene>
<dbReference type="RefSeq" id="WP_200243578.1">
    <property type="nucleotide sequence ID" value="NZ_NRRV01000154.1"/>
</dbReference>
<comment type="caution">
    <text evidence="3">The sequence shown here is derived from an EMBL/GenBank/DDBJ whole genome shotgun (WGS) entry which is preliminary data.</text>
</comment>
<evidence type="ECO:0000313" key="3">
    <source>
        <dbReference type="EMBL" id="MBK1633946.1"/>
    </source>
</evidence>
<proteinExistence type="predicted"/>
<reference evidence="3 4" key="1">
    <citation type="journal article" date="2020" name="Microorganisms">
        <title>Osmotic Adaptation and Compatible Solute Biosynthesis of Phototrophic Bacteria as Revealed from Genome Analyses.</title>
        <authorList>
            <person name="Imhoff J.F."/>
            <person name="Rahn T."/>
            <person name="Kunzel S."/>
            <person name="Keller A."/>
            <person name="Neulinger S.C."/>
        </authorList>
    </citation>
    <scope>NUCLEOTIDE SEQUENCE [LARGE SCALE GENOMIC DNA]</scope>
    <source>
        <strain evidence="3 4">DSM 6210</strain>
    </source>
</reference>
<dbReference type="EMBL" id="NRRV01000154">
    <property type="protein sequence ID" value="MBK1633946.1"/>
    <property type="molecule type" value="Genomic_DNA"/>
</dbReference>
<name>A0ABS1CPT1_9GAMM</name>
<keyword evidence="1" id="KW-0175">Coiled coil</keyword>
<evidence type="ECO:0000256" key="1">
    <source>
        <dbReference type="SAM" id="Coils"/>
    </source>
</evidence>
<keyword evidence="4" id="KW-1185">Reference proteome</keyword>
<feature type="coiled-coil region" evidence="1">
    <location>
        <begin position="143"/>
        <end position="181"/>
    </location>
</feature>
<dbReference type="InterPro" id="IPR025048">
    <property type="entry name" value="DUF3987"/>
</dbReference>
<sequence>MNAPERRLTDALDPALLEQLAGGERSDPHWPEPQPIPPRGDIGEAAPFPLTLLPPALQSAVREVARFNKIPEASPALVGIGTLATAIGKRALVVERKGLVHHPALFLVGIAGSGERKSPAFRAMTQPLEHWALDAEPHWEVAVRRARARNAAVDSEIARLKRRKDADLEETAQQIEQLDAERLVVPPVPRLFSTDCTEERVFQMLHERHGAFAVMSGEGRPVFDAILGKYSGDGRTGDAVYLAGISGDTISRDRVGGGDGGPEERVIRRPCLNVCVMVQPDKYLEVAAHPALRASGALARIWPAWLPSMVGQQHERLGEPGLHAERVARYSTLVLDVLGHLPDQDQHGRPIPHQARLSEEATAARIDLHNELQDRMGDGGDLADMRDVGAKAVSQICKLALVLHVAANPNVLRQPDSEIDAATWSAAHCIGLWFLDEAVRVQRAAVEDPLLETARRTLAWLGRRDEATVTTRTLSLYAPRPRPDAKAASAALELLTDLGWLRAEPTAARRKPQYRLHPSGRSERKL</sequence>
<evidence type="ECO:0008006" key="5">
    <source>
        <dbReference type="Google" id="ProtNLM"/>
    </source>
</evidence>
<evidence type="ECO:0000313" key="4">
    <source>
        <dbReference type="Proteomes" id="UP000748752"/>
    </source>
</evidence>